<sequence>MLMNPAALNGTAASGDVAALIMSMLVGLVIGGILAYVLTVIPMWRIFTKAGERGWKAIIPVYNTYILYKISWKPSMFWIVLIIAFVGSLIMTLCGDSMLLLLLGWLIYVAALVMSIILYYKLSKAFGHGAGYTVGLIFLWLIFLYIIAFGSSEYQGAQG</sequence>
<gene>
    <name evidence="2" type="ORF">IAA60_09630</name>
</gene>
<name>A0A9D1H4J2_9FIRM</name>
<comment type="caution">
    <text evidence="2">The sequence shown here is derived from an EMBL/GenBank/DDBJ whole genome shotgun (WGS) entry which is preliminary data.</text>
</comment>
<dbReference type="AlphaFoldDB" id="A0A9D1H4J2"/>
<dbReference type="Pfam" id="PF18936">
    <property type="entry name" value="DUF5684"/>
    <property type="match status" value="1"/>
</dbReference>
<dbReference type="InterPro" id="IPR043739">
    <property type="entry name" value="DUF5684"/>
</dbReference>
<organism evidence="2 3">
    <name type="scientific">Candidatus Ornithomonoglobus intestinigallinarum</name>
    <dbReference type="NCBI Taxonomy" id="2840894"/>
    <lineage>
        <taxon>Bacteria</taxon>
        <taxon>Bacillati</taxon>
        <taxon>Bacillota</taxon>
        <taxon>Clostridia</taxon>
        <taxon>Candidatus Ornithomonoglobus</taxon>
    </lineage>
</organism>
<accession>A0A9D1H4J2</accession>
<dbReference type="Proteomes" id="UP000824165">
    <property type="component" value="Unassembled WGS sequence"/>
</dbReference>
<evidence type="ECO:0008006" key="4">
    <source>
        <dbReference type="Google" id="ProtNLM"/>
    </source>
</evidence>
<reference evidence="2" key="2">
    <citation type="journal article" date="2021" name="PeerJ">
        <title>Extensive microbial diversity within the chicken gut microbiome revealed by metagenomics and culture.</title>
        <authorList>
            <person name="Gilroy R."/>
            <person name="Ravi A."/>
            <person name="Getino M."/>
            <person name="Pursley I."/>
            <person name="Horton D.L."/>
            <person name="Alikhan N.F."/>
            <person name="Baker D."/>
            <person name="Gharbi K."/>
            <person name="Hall N."/>
            <person name="Watson M."/>
            <person name="Adriaenssens E.M."/>
            <person name="Foster-Nyarko E."/>
            <person name="Jarju S."/>
            <person name="Secka A."/>
            <person name="Antonio M."/>
            <person name="Oren A."/>
            <person name="Chaudhuri R.R."/>
            <person name="La Ragione R."/>
            <person name="Hildebrand F."/>
            <person name="Pallen M.J."/>
        </authorList>
    </citation>
    <scope>NUCLEOTIDE SEQUENCE</scope>
    <source>
        <strain evidence="2">CHK181-108</strain>
    </source>
</reference>
<protein>
    <recommendedName>
        <fullName evidence="4">Large exoprotein</fullName>
    </recommendedName>
</protein>
<proteinExistence type="predicted"/>
<keyword evidence="1" id="KW-1133">Transmembrane helix</keyword>
<evidence type="ECO:0000256" key="1">
    <source>
        <dbReference type="SAM" id="Phobius"/>
    </source>
</evidence>
<dbReference type="EMBL" id="DVLU01000104">
    <property type="protein sequence ID" value="HIT86143.1"/>
    <property type="molecule type" value="Genomic_DNA"/>
</dbReference>
<feature type="transmembrane region" description="Helical" evidence="1">
    <location>
        <begin position="20"/>
        <end position="44"/>
    </location>
</feature>
<keyword evidence="1" id="KW-0472">Membrane</keyword>
<reference evidence="2" key="1">
    <citation type="submission" date="2020-10" db="EMBL/GenBank/DDBJ databases">
        <authorList>
            <person name="Gilroy R."/>
        </authorList>
    </citation>
    <scope>NUCLEOTIDE SEQUENCE</scope>
    <source>
        <strain evidence="2">CHK181-108</strain>
    </source>
</reference>
<feature type="transmembrane region" description="Helical" evidence="1">
    <location>
        <begin position="132"/>
        <end position="151"/>
    </location>
</feature>
<keyword evidence="1" id="KW-0812">Transmembrane</keyword>
<feature type="transmembrane region" description="Helical" evidence="1">
    <location>
        <begin position="75"/>
        <end position="93"/>
    </location>
</feature>
<evidence type="ECO:0000313" key="3">
    <source>
        <dbReference type="Proteomes" id="UP000824165"/>
    </source>
</evidence>
<feature type="transmembrane region" description="Helical" evidence="1">
    <location>
        <begin position="99"/>
        <end position="120"/>
    </location>
</feature>
<evidence type="ECO:0000313" key="2">
    <source>
        <dbReference type="EMBL" id="HIT86143.1"/>
    </source>
</evidence>